<comment type="catalytic activity">
    <reaction evidence="1 9 10">
        <text>[protein]-peptidylproline (omega=180) = [protein]-peptidylproline (omega=0)</text>
        <dbReference type="Rhea" id="RHEA:16237"/>
        <dbReference type="Rhea" id="RHEA-COMP:10747"/>
        <dbReference type="Rhea" id="RHEA-COMP:10748"/>
        <dbReference type="ChEBI" id="CHEBI:83833"/>
        <dbReference type="ChEBI" id="CHEBI:83834"/>
        <dbReference type="EC" id="5.2.1.8"/>
    </reaction>
</comment>
<comment type="similarity">
    <text evidence="3 10">Belongs to the FKBP-type PPIase family.</text>
</comment>
<dbReference type="eggNOG" id="COG1047">
    <property type="taxonomic scope" value="Bacteria"/>
</dbReference>
<evidence type="ECO:0000256" key="6">
    <source>
        <dbReference type="ARBA" id="ARBA00023186"/>
    </source>
</evidence>
<evidence type="ECO:0000313" key="13">
    <source>
        <dbReference type="Proteomes" id="UP000030130"/>
    </source>
</evidence>
<keyword evidence="6" id="KW-0143">Chaperone</keyword>
<evidence type="ECO:0000313" key="12">
    <source>
        <dbReference type="EMBL" id="KGN84099.1"/>
    </source>
</evidence>
<dbReference type="AlphaFoldDB" id="A0A099WSS0"/>
<dbReference type="PROSITE" id="PS50059">
    <property type="entry name" value="FKBP_PPIASE"/>
    <property type="match status" value="1"/>
</dbReference>
<evidence type="ECO:0000256" key="5">
    <source>
        <dbReference type="ARBA" id="ARBA00023110"/>
    </source>
</evidence>
<dbReference type="Gene3D" id="2.40.10.330">
    <property type="match status" value="1"/>
</dbReference>
<dbReference type="STRING" id="111105.HR09_06730"/>
<comment type="caution">
    <text evidence="12">The sequence shown here is derived from an EMBL/GenBank/DDBJ whole genome shotgun (WGS) entry which is preliminary data.</text>
</comment>
<dbReference type="PANTHER" id="PTHR47861:SF3">
    <property type="entry name" value="FKBP-TYPE PEPTIDYL-PROLYL CIS-TRANS ISOMERASE SLYD"/>
    <property type="match status" value="1"/>
</dbReference>
<dbReference type="EC" id="5.2.1.8" evidence="10"/>
<evidence type="ECO:0000256" key="3">
    <source>
        <dbReference type="ARBA" id="ARBA00006577"/>
    </source>
</evidence>
<sequence length="191" mass="20930">MSISANKFVICSYDLYVGSAEEKELMEQATAEQPLRYIHGMGMMLPEFEKNLFGLNVGDRFDFELKSEDAYGARQEDAVLELPKDIFKDEEGRFDSSIVYEGNTVPMRDAEGNTLQGSVLEVRDDVVVMDFNHPLAGENLHFVGEIIEEREATAEEIEQFFGGQSGCGCGCSCESESSSDGCGCGSGCGCH</sequence>
<dbReference type="GO" id="GO:0042026">
    <property type="term" value="P:protein refolding"/>
    <property type="evidence" value="ECO:0007669"/>
    <property type="project" value="UniProtKB-ARBA"/>
</dbReference>
<dbReference type="OrthoDB" id="9808891at2"/>
<organism evidence="12 13">
    <name type="scientific">Porphyromonas gulae</name>
    <dbReference type="NCBI Taxonomy" id="111105"/>
    <lineage>
        <taxon>Bacteria</taxon>
        <taxon>Pseudomonadati</taxon>
        <taxon>Bacteroidota</taxon>
        <taxon>Bacteroidia</taxon>
        <taxon>Bacteroidales</taxon>
        <taxon>Porphyromonadaceae</taxon>
        <taxon>Porphyromonas</taxon>
    </lineage>
</organism>
<dbReference type="InterPro" id="IPR001179">
    <property type="entry name" value="PPIase_FKBP_dom"/>
</dbReference>
<keyword evidence="7 9" id="KW-0413">Isomerase</keyword>
<protein>
    <recommendedName>
        <fullName evidence="10">Peptidyl-prolyl cis-trans isomerase</fullName>
        <ecNumber evidence="10">5.2.1.8</ecNumber>
    </recommendedName>
</protein>
<dbReference type="PANTHER" id="PTHR47861">
    <property type="entry name" value="FKBP-TYPE PEPTIDYL-PROLYL CIS-TRANS ISOMERASE SLYD"/>
    <property type="match status" value="1"/>
</dbReference>
<dbReference type="EMBL" id="JRAI01000079">
    <property type="protein sequence ID" value="KGN84099.1"/>
    <property type="molecule type" value="Genomic_DNA"/>
</dbReference>
<dbReference type="GO" id="GO:0005737">
    <property type="term" value="C:cytoplasm"/>
    <property type="evidence" value="ECO:0007669"/>
    <property type="project" value="UniProtKB-SubCell"/>
</dbReference>
<accession>A0A099WSS0</accession>
<evidence type="ECO:0000256" key="4">
    <source>
        <dbReference type="ARBA" id="ARBA00022490"/>
    </source>
</evidence>
<dbReference type="InterPro" id="IPR048261">
    <property type="entry name" value="SlpA/SlyD-like_ins_sf"/>
</dbReference>
<dbReference type="InterPro" id="IPR046357">
    <property type="entry name" value="PPIase_dom_sf"/>
</dbReference>
<evidence type="ECO:0000256" key="2">
    <source>
        <dbReference type="ARBA" id="ARBA00004496"/>
    </source>
</evidence>
<reference evidence="12 13" key="1">
    <citation type="submission" date="2014-08" db="EMBL/GenBank/DDBJ databases">
        <title>Porphyromonas gulae strain:COT-052_OH1451 Genome sequencing.</title>
        <authorList>
            <person name="Wallis C."/>
            <person name="Deusch O."/>
            <person name="O'Flynn C."/>
            <person name="Davis I."/>
            <person name="Jospin G."/>
            <person name="Darling A.E."/>
            <person name="Coil D.A."/>
            <person name="Alexiev A."/>
            <person name="Horsfall A."/>
            <person name="Kirkwood N."/>
            <person name="Harris S."/>
            <person name="Eisen J.A."/>
        </authorList>
    </citation>
    <scope>NUCLEOTIDE SEQUENCE [LARGE SCALE GENOMIC DNA]</scope>
    <source>
        <strain evidence="13">COT-052 OH1451</strain>
    </source>
</reference>
<comment type="subcellular location">
    <subcellularLocation>
        <location evidence="2">Cytoplasm</location>
    </subcellularLocation>
</comment>
<dbReference type="GeneID" id="57239382"/>
<evidence type="ECO:0000256" key="7">
    <source>
        <dbReference type="ARBA" id="ARBA00023235"/>
    </source>
</evidence>
<dbReference type="SUPFAM" id="SSF54534">
    <property type="entry name" value="FKBP-like"/>
    <property type="match status" value="1"/>
</dbReference>
<evidence type="ECO:0000256" key="8">
    <source>
        <dbReference type="ARBA" id="ARBA00037071"/>
    </source>
</evidence>
<keyword evidence="5 9" id="KW-0697">Rotamase</keyword>
<dbReference type="GO" id="GO:0003755">
    <property type="term" value="F:peptidyl-prolyl cis-trans isomerase activity"/>
    <property type="evidence" value="ECO:0007669"/>
    <property type="project" value="UniProtKB-UniRule"/>
</dbReference>
<gene>
    <name evidence="12" type="ORF">HR08_09530</name>
</gene>
<name>A0A099WSS0_9PORP</name>
<comment type="function">
    <text evidence="8">Also involved in hydrogenase metallocenter assembly, probably by participating in the nickel insertion step. This function in hydrogenase biosynthesis requires chaperone activity and the presence of the metal-binding domain, but not PPIase activity.</text>
</comment>
<feature type="domain" description="PPIase FKBP-type" evidence="11">
    <location>
        <begin position="16"/>
        <end position="85"/>
    </location>
</feature>
<evidence type="ECO:0000259" key="11">
    <source>
        <dbReference type="PROSITE" id="PS50059"/>
    </source>
</evidence>
<dbReference type="RefSeq" id="WP_039418468.1">
    <property type="nucleotide sequence ID" value="NZ_JRAI01000079.1"/>
</dbReference>
<evidence type="ECO:0000256" key="1">
    <source>
        <dbReference type="ARBA" id="ARBA00000971"/>
    </source>
</evidence>
<evidence type="ECO:0000256" key="9">
    <source>
        <dbReference type="PROSITE-ProRule" id="PRU00277"/>
    </source>
</evidence>
<keyword evidence="4" id="KW-0963">Cytoplasm</keyword>
<proteinExistence type="inferred from homology"/>
<evidence type="ECO:0000256" key="10">
    <source>
        <dbReference type="RuleBase" id="RU003915"/>
    </source>
</evidence>
<dbReference type="Proteomes" id="UP000030130">
    <property type="component" value="Unassembled WGS sequence"/>
</dbReference>
<dbReference type="Gene3D" id="3.10.50.40">
    <property type="match status" value="1"/>
</dbReference>
<dbReference type="Pfam" id="PF00254">
    <property type="entry name" value="FKBP_C"/>
    <property type="match status" value="1"/>
</dbReference>